<dbReference type="PROSITE" id="PS51257">
    <property type="entry name" value="PROKAR_LIPOPROTEIN"/>
    <property type="match status" value="1"/>
</dbReference>
<name>A0A1H5NLB7_9PSED</name>
<evidence type="ECO:0000313" key="5">
    <source>
        <dbReference type="Proteomes" id="UP000199129"/>
    </source>
</evidence>
<dbReference type="RefSeq" id="WP_081087044.1">
    <property type="nucleotide sequence ID" value="NZ_CP095871.1"/>
</dbReference>
<dbReference type="Proteomes" id="UP000240476">
    <property type="component" value="Unassembled WGS sequence"/>
</dbReference>
<dbReference type="EMBL" id="VZPQ01000001">
    <property type="protein sequence ID" value="KAB0570157.1"/>
    <property type="molecule type" value="Genomic_DNA"/>
</dbReference>
<organism evidence="4 5">
    <name type="scientific">Pseudomonas palleroniana</name>
    <dbReference type="NCBI Taxonomy" id="191390"/>
    <lineage>
        <taxon>Bacteria</taxon>
        <taxon>Pseudomonadati</taxon>
        <taxon>Pseudomonadota</taxon>
        <taxon>Gammaproteobacteria</taxon>
        <taxon>Pseudomonadales</taxon>
        <taxon>Pseudomonadaceae</taxon>
        <taxon>Pseudomonas</taxon>
    </lineage>
</organism>
<evidence type="ECO:0000313" key="6">
    <source>
        <dbReference type="Proteomes" id="UP000240476"/>
    </source>
</evidence>
<dbReference type="EMBL" id="FNUA01000002">
    <property type="protein sequence ID" value="SEF02240.1"/>
    <property type="molecule type" value="Genomic_DNA"/>
</dbReference>
<dbReference type="Proteomes" id="UP000199129">
    <property type="component" value="Unassembled WGS sequence"/>
</dbReference>
<accession>A0A1H5NLB7</accession>
<reference evidence="3 6" key="2">
    <citation type="submission" date="2018-03" db="EMBL/GenBank/DDBJ databases">
        <title>Draft genome sequence of the type strain of Pseudomonas palleroniana LMG 23076, isolated from rice in Cameroon.</title>
        <authorList>
            <person name="Tambong J.T."/>
        </authorList>
    </citation>
    <scope>NUCLEOTIDE SEQUENCE [LARGE SCALE GENOMIC DNA]</scope>
    <source>
        <strain evidence="3 6">LMG 23076</strain>
    </source>
</reference>
<feature type="region of interest" description="Disordered" evidence="1">
    <location>
        <begin position="41"/>
        <end position="77"/>
    </location>
</feature>
<dbReference type="AlphaFoldDB" id="A0A1H5NLB7"/>
<keyword evidence="6" id="KW-1185">Reference proteome</keyword>
<reference evidence="4 5" key="1">
    <citation type="submission" date="2016-10" db="EMBL/GenBank/DDBJ databases">
        <authorList>
            <person name="de Groot N.N."/>
        </authorList>
    </citation>
    <scope>NUCLEOTIDE SEQUENCE [LARGE SCALE GENOMIC DNA]</scope>
    <source>
        <strain evidence="4 5">BS3265</strain>
    </source>
</reference>
<reference evidence="2 7" key="3">
    <citation type="submission" date="2019-09" db="EMBL/GenBank/DDBJ databases">
        <title>Draft genome sequences of 48 bacterial type strains from the CCUG.</title>
        <authorList>
            <person name="Tunovic T."/>
            <person name="Pineiro-Iglesias B."/>
            <person name="Unosson C."/>
            <person name="Inganas E."/>
            <person name="Ohlen M."/>
            <person name="Cardew S."/>
            <person name="Jensie-Markopoulos S."/>
            <person name="Salva-Serra F."/>
            <person name="Jaen-Luchoro D."/>
            <person name="Karlsson R."/>
            <person name="Svensson-Stadler L."/>
            <person name="Chun J."/>
            <person name="Moore E."/>
        </authorList>
    </citation>
    <scope>NUCLEOTIDE SEQUENCE [LARGE SCALE GENOMIC DNA]</scope>
    <source>
        <strain evidence="2 7">CCUG 51524</strain>
    </source>
</reference>
<evidence type="ECO:0008006" key="8">
    <source>
        <dbReference type="Google" id="ProtNLM"/>
    </source>
</evidence>
<evidence type="ECO:0000313" key="3">
    <source>
        <dbReference type="EMBL" id="PTC22101.1"/>
    </source>
</evidence>
<protein>
    <recommendedName>
        <fullName evidence="8">Lipoprotein</fullName>
    </recommendedName>
</protein>
<evidence type="ECO:0000256" key="1">
    <source>
        <dbReference type="SAM" id="MobiDB-lite"/>
    </source>
</evidence>
<evidence type="ECO:0000313" key="2">
    <source>
        <dbReference type="EMBL" id="KAB0570157.1"/>
    </source>
</evidence>
<sequence length="77" mass="9115">MKRAAVILLATTGLLLLGGCVPVWDDGGGYGRDHYRHYDHDRRYYDQGDDNDQGRGRRYDDRRYDRNHGRDRDDRDD</sequence>
<evidence type="ECO:0000313" key="7">
    <source>
        <dbReference type="Proteomes" id="UP000423257"/>
    </source>
</evidence>
<proteinExistence type="predicted"/>
<dbReference type="Proteomes" id="UP000423257">
    <property type="component" value="Unassembled WGS sequence"/>
</dbReference>
<gene>
    <name evidence="3" type="ORF">C9383_24650</name>
    <name evidence="2" type="ORF">F7R03_03270</name>
    <name evidence="4" type="ORF">SAMN04490198_4420</name>
</gene>
<dbReference type="EMBL" id="PYWX01000071">
    <property type="protein sequence ID" value="PTC22101.1"/>
    <property type="molecule type" value="Genomic_DNA"/>
</dbReference>
<evidence type="ECO:0000313" key="4">
    <source>
        <dbReference type="EMBL" id="SEF02240.1"/>
    </source>
</evidence>